<sequence length="184" mass="19959">MGWRIKSQKPNLWPRGGRAGGAQGLQVPKESYLKPYSPTVLTPLGHSAGPGACRAGHCSLSLSFESFGAHPRTGGDTLRDPRGPGPQPSPPRGRHLSRSQRTRADLPHRAPRSLRFNNHKHGDRVWWRDPRSRVTIRALRRLRVPLTLPLPAVLPSRPAAGLPRCPLRGAGSPHSGGPSPGAWP</sequence>
<feature type="region of interest" description="Disordered" evidence="1">
    <location>
        <begin position="1"/>
        <end position="25"/>
    </location>
</feature>
<reference evidence="2 3" key="1">
    <citation type="journal article" date="2020" name="Nature">
        <title>Six reference-quality genomes reveal evolution of bat adaptations.</title>
        <authorList>
            <person name="Jebb D."/>
            <person name="Huang Z."/>
            <person name="Pippel M."/>
            <person name="Hughes G.M."/>
            <person name="Lavrichenko K."/>
            <person name="Devanna P."/>
            <person name="Winkler S."/>
            <person name="Jermiin L.S."/>
            <person name="Skirmuntt E.C."/>
            <person name="Katzourakis A."/>
            <person name="Burkitt-Gray L."/>
            <person name="Ray D.A."/>
            <person name="Sullivan K.A.M."/>
            <person name="Roscito J.G."/>
            <person name="Kirilenko B.M."/>
            <person name="Davalos L.M."/>
            <person name="Corthals A.P."/>
            <person name="Power M.L."/>
            <person name="Jones G."/>
            <person name="Ransome R.D."/>
            <person name="Dechmann D.K.N."/>
            <person name="Locatelli A.G."/>
            <person name="Puechmaille S.J."/>
            <person name="Fedrigo O."/>
            <person name="Jarvis E.D."/>
            <person name="Hiller M."/>
            <person name="Vernes S.C."/>
            <person name="Myers E.W."/>
            <person name="Teeling E.C."/>
        </authorList>
    </citation>
    <scope>NUCLEOTIDE SEQUENCE [LARGE SCALE GENOMIC DNA]</scope>
    <source>
        <strain evidence="2">Bat1K_MPI-CBG_1</strain>
    </source>
</reference>
<proteinExistence type="predicted"/>
<gene>
    <name evidence="2" type="ORF">HJG60_008818</name>
</gene>
<organism evidence="2 3">
    <name type="scientific">Phyllostomus discolor</name>
    <name type="common">pale spear-nosed bat</name>
    <dbReference type="NCBI Taxonomy" id="89673"/>
    <lineage>
        <taxon>Eukaryota</taxon>
        <taxon>Metazoa</taxon>
        <taxon>Chordata</taxon>
        <taxon>Craniata</taxon>
        <taxon>Vertebrata</taxon>
        <taxon>Euteleostomi</taxon>
        <taxon>Mammalia</taxon>
        <taxon>Eutheria</taxon>
        <taxon>Laurasiatheria</taxon>
        <taxon>Chiroptera</taxon>
        <taxon>Yangochiroptera</taxon>
        <taxon>Phyllostomidae</taxon>
        <taxon>Phyllostominae</taxon>
        <taxon>Phyllostomus</taxon>
    </lineage>
</organism>
<feature type="region of interest" description="Disordered" evidence="1">
    <location>
        <begin position="155"/>
        <end position="184"/>
    </location>
</feature>
<dbReference type="Proteomes" id="UP000664940">
    <property type="component" value="Unassembled WGS sequence"/>
</dbReference>
<dbReference type="AlphaFoldDB" id="A0A834DL52"/>
<dbReference type="EMBL" id="JABVXQ010000013">
    <property type="protein sequence ID" value="KAF6081802.1"/>
    <property type="molecule type" value="Genomic_DNA"/>
</dbReference>
<evidence type="ECO:0000256" key="1">
    <source>
        <dbReference type="SAM" id="MobiDB-lite"/>
    </source>
</evidence>
<protein>
    <submittedName>
        <fullName evidence="2">Uncharacterized protein</fullName>
    </submittedName>
</protein>
<feature type="compositionally biased region" description="Basic residues" evidence="1">
    <location>
        <begin position="92"/>
        <end position="101"/>
    </location>
</feature>
<accession>A0A834DL52</accession>
<evidence type="ECO:0000313" key="2">
    <source>
        <dbReference type="EMBL" id="KAF6081802.1"/>
    </source>
</evidence>
<name>A0A834DL52_9CHIR</name>
<feature type="compositionally biased region" description="Low complexity" evidence="1">
    <location>
        <begin position="169"/>
        <end position="184"/>
    </location>
</feature>
<feature type="region of interest" description="Disordered" evidence="1">
    <location>
        <begin position="69"/>
        <end position="116"/>
    </location>
</feature>
<comment type="caution">
    <text evidence="2">The sequence shown here is derived from an EMBL/GenBank/DDBJ whole genome shotgun (WGS) entry which is preliminary data.</text>
</comment>
<evidence type="ECO:0000313" key="3">
    <source>
        <dbReference type="Proteomes" id="UP000664940"/>
    </source>
</evidence>